<dbReference type="PANTHER" id="PTHR46577:SF1">
    <property type="entry name" value="HTH-TYPE TRANSCRIPTIONAL REGULATORY PROTEIN GABR"/>
    <property type="match status" value="1"/>
</dbReference>
<feature type="region of interest" description="Disordered" evidence="6">
    <location>
        <begin position="480"/>
        <end position="519"/>
    </location>
</feature>
<dbReference type="PANTHER" id="PTHR46577">
    <property type="entry name" value="HTH-TYPE TRANSCRIPTIONAL REGULATORY PROTEIN GABR"/>
    <property type="match status" value="1"/>
</dbReference>
<proteinExistence type="inferred from homology"/>
<keyword evidence="2" id="KW-0663">Pyridoxal phosphate</keyword>
<dbReference type="Pfam" id="PF00392">
    <property type="entry name" value="GntR"/>
    <property type="match status" value="1"/>
</dbReference>
<feature type="compositionally biased region" description="Polar residues" evidence="6">
    <location>
        <begin position="506"/>
        <end position="519"/>
    </location>
</feature>
<organism evidence="8 9">
    <name type="scientific">Saccharothrix yanglingensis</name>
    <dbReference type="NCBI Taxonomy" id="659496"/>
    <lineage>
        <taxon>Bacteria</taxon>
        <taxon>Bacillati</taxon>
        <taxon>Actinomycetota</taxon>
        <taxon>Actinomycetes</taxon>
        <taxon>Pseudonocardiales</taxon>
        <taxon>Pseudonocardiaceae</taxon>
        <taxon>Saccharothrix</taxon>
    </lineage>
</organism>
<sequence length="519" mass="54325">MRSASPVEWLFSSANSRRFEEATVSETALAVSLDRASGEPLAVQLAEALRTAAADGRLRSGDRLPSTRALAERLGVSRTVTAAAYEQLHAEGWIAGRHGSGTYVTTTPPGALRARTRRAAAPAVPSGVLDLAPGAPWAEGLDRAAWRRAWRAAADVPPLFRPARAGLPEYRAVVAEHLLRHRGLAVRGGLREEHVLATGGTTAALVELAAAVLEPGDAVAVEEPGYQRAVSALRSAGVRVVQAPVDEEGILVDAVPAGVRGVYCSPAHQYPMGGRMSAGRRVALVERARAEGWLVVEDDYDGELRYDVAPLPLLAALAPDVVVHLGTTSKILTPTLGAGWMVAPEPVATAVLAHRDETGTSPSAAGQRVLVELARNGDLGRHLRKLRRELSERRALLSAAFAEAGIPVLGDDAGAHIVVPLPTAQAERDVLAEALAHGLRLDGLGRHHAGRPGVHGAAIGYSACSRDQLTAAIPTLIPVLTPRVRPPGRESPTPDSRDPGVGLSRRPSSTVAVGVTPSG</sequence>
<dbReference type="SUPFAM" id="SSF46785">
    <property type="entry name" value="Winged helix' DNA-binding domain"/>
    <property type="match status" value="1"/>
</dbReference>
<evidence type="ECO:0000256" key="6">
    <source>
        <dbReference type="SAM" id="MobiDB-lite"/>
    </source>
</evidence>
<evidence type="ECO:0000256" key="1">
    <source>
        <dbReference type="ARBA" id="ARBA00005384"/>
    </source>
</evidence>
<dbReference type="CDD" id="cd07377">
    <property type="entry name" value="WHTH_GntR"/>
    <property type="match status" value="1"/>
</dbReference>
<dbReference type="EMBL" id="NSDM01000008">
    <property type="protein sequence ID" value="MDQ2586214.1"/>
    <property type="molecule type" value="Genomic_DNA"/>
</dbReference>
<dbReference type="Proteomes" id="UP001225605">
    <property type="component" value="Unassembled WGS sequence"/>
</dbReference>
<evidence type="ECO:0000256" key="4">
    <source>
        <dbReference type="ARBA" id="ARBA00023125"/>
    </source>
</evidence>
<name>A0ABU0X4Q1_9PSEU</name>
<keyword evidence="5" id="KW-0804">Transcription</keyword>
<dbReference type="CDD" id="cd00609">
    <property type="entry name" value="AAT_like"/>
    <property type="match status" value="1"/>
</dbReference>
<dbReference type="Pfam" id="PF00155">
    <property type="entry name" value="Aminotran_1_2"/>
    <property type="match status" value="1"/>
</dbReference>
<evidence type="ECO:0000256" key="3">
    <source>
        <dbReference type="ARBA" id="ARBA00023015"/>
    </source>
</evidence>
<evidence type="ECO:0000256" key="2">
    <source>
        <dbReference type="ARBA" id="ARBA00022898"/>
    </source>
</evidence>
<comment type="caution">
    <text evidence="8">The sequence shown here is derived from an EMBL/GenBank/DDBJ whole genome shotgun (WGS) entry which is preliminary data.</text>
</comment>
<dbReference type="SUPFAM" id="SSF53383">
    <property type="entry name" value="PLP-dependent transferases"/>
    <property type="match status" value="1"/>
</dbReference>
<gene>
    <name evidence="8" type="ORF">CKY47_19910</name>
</gene>
<dbReference type="InterPro" id="IPR015424">
    <property type="entry name" value="PyrdxlP-dep_Trfase"/>
</dbReference>
<evidence type="ECO:0000259" key="7">
    <source>
        <dbReference type="PROSITE" id="PS50949"/>
    </source>
</evidence>
<accession>A0ABU0X4Q1</accession>
<reference evidence="8 9" key="1">
    <citation type="submission" date="2017-06" db="EMBL/GenBank/DDBJ databases">
        <title>Cultured bacterium strain Saccharothrix yanglingensis Hhs.015.</title>
        <authorList>
            <person name="Xia Y."/>
        </authorList>
    </citation>
    <scope>NUCLEOTIDE SEQUENCE [LARGE SCALE GENOMIC DNA]</scope>
    <source>
        <strain evidence="8 9">Hhs.015</strain>
    </source>
</reference>
<dbReference type="PRINTS" id="PR00035">
    <property type="entry name" value="HTHGNTR"/>
</dbReference>
<keyword evidence="3" id="KW-0805">Transcription regulation</keyword>
<dbReference type="InterPro" id="IPR004839">
    <property type="entry name" value="Aminotransferase_I/II_large"/>
</dbReference>
<evidence type="ECO:0000256" key="5">
    <source>
        <dbReference type="ARBA" id="ARBA00023163"/>
    </source>
</evidence>
<dbReference type="Gene3D" id="3.40.640.10">
    <property type="entry name" value="Type I PLP-dependent aspartate aminotransferase-like (Major domain)"/>
    <property type="match status" value="1"/>
</dbReference>
<dbReference type="InterPro" id="IPR015421">
    <property type="entry name" value="PyrdxlP-dep_Trfase_major"/>
</dbReference>
<evidence type="ECO:0000313" key="9">
    <source>
        <dbReference type="Proteomes" id="UP001225605"/>
    </source>
</evidence>
<feature type="domain" description="HTH gntR-type" evidence="7">
    <location>
        <begin position="39"/>
        <end position="107"/>
    </location>
</feature>
<dbReference type="SMART" id="SM00345">
    <property type="entry name" value="HTH_GNTR"/>
    <property type="match status" value="1"/>
</dbReference>
<dbReference type="Gene3D" id="1.10.10.10">
    <property type="entry name" value="Winged helix-like DNA-binding domain superfamily/Winged helix DNA-binding domain"/>
    <property type="match status" value="1"/>
</dbReference>
<keyword evidence="9" id="KW-1185">Reference proteome</keyword>
<dbReference type="PROSITE" id="PS50949">
    <property type="entry name" value="HTH_GNTR"/>
    <property type="match status" value="1"/>
</dbReference>
<dbReference type="InterPro" id="IPR036390">
    <property type="entry name" value="WH_DNA-bd_sf"/>
</dbReference>
<evidence type="ECO:0000313" key="8">
    <source>
        <dbReference type="EMBL" id="MDQ2586214.1"/>
    </source>
</evidence>
<keyword evidence="4" id="KW-0238">DNA-binding</keyword>
<comment type="similarity">
    <text evidence="1">In the C-terminal section; belongs to the class-I pyridoxal-phosphate-dependent aminotransferase family.</text>
</comment>
<dbReference type="InterPro" id="IPR036388">
    <property type="entry name" value="WH-like_DNA-bd_sf"/>
</dbReference>
<dbReference type="InterPro" id="IPR051446">
    <property type="entry name" value="HTH_trans_reg/aminotransferase"/>
</dbReference>
<protein>
    <submittedName>
        <fullName evidence="8">GntR family transcriptional regulator</fullName>
    </submittedName>
</protein>
<dbReference type="InterPro" id="IPR000524">
    <property type="entry name" value="Tscrpt_reg_HTH_GntR"/>
</dbReference>